<feature type="compositionally biased region" description="Basic and acidic residues" evidence="1">
    <location>
        <begin position="117"/>
        <end position="134"/>
    </location>
</feature>
<proteinExistence type="predicted"/>
<feature type="region of interest" description="Disordered" evidence="1">
    <location>
        <begin position="1"/>
        <end position="24"/>
    </location>
</feature>
<keyword evidence="2" id="KW-1133">Transmembrane helix</keyword>
<dbReference type="Proteomes" id="UP000770785">
    <property type="component" value="Unassembled WGS sequence"/>
</dbReference>
<organism evidence="3 4">
    <name type="scientific">Neolewinella antarctica</name>
    <dbReference type="NCBI Taxonomy" id="442734"/>
    <lineage>
        <taxon>Bacteria</taxon>
        <taxon>Pseudomonadati</taxon>
        <taxon>Bacteroidota</taxon>
        <taxon>Saprospiria</taxon>
        <taxon>Saprospirales</taxon>
        <taxon>Lewinellaceae</taxon>
        <taxon>Neolewinella</taxon>
    </lineage>
</organism>
<keyword evidence="4" id="KW-1185">Reference proteome</keyword>
<feature type="transmembrane region" description="Helical" evidence="2">
    <location>
        <begin position="51"/>
        <end position="70"/>
    </location>
</feature>
<sequence length="142" mass="16235">MGQFDPFDNEFRQRANSIRRTPSPRAWNQLEHRLDRKGRTATQRFIGLRPWMIAALLLLIAGTVGISLLTNRPVSPLAQRSQSVEDLNSAFSPSDNFDVDAFRTRLQTTEPGTPDPDSYRDRDRANTPAEFRDLTVAEKYRS</sequence>
<keyword evidence="2" id="KW-0812">Transmembrane</keyword>
<evidence type="ECO:0000256" key="2">
    <source>
        <dbReference type="SAM" id="Phobius"/>
    </source>
</evidence>
<dbReference type="EMBL" id="JAATJH010000001">
    <property type="protein sequence ID" value="NJC24654.1"/>
    <property type="molecule type" value="Genomic_DNA"/>
</dbReference>
<comment type="caution">
    <text evidence="3">The sequence shown here is derived from an EMBL/GenBank/DDBJ whole genome shotgun (WGS) entry which is preliminary data.</text>
</comment>
<feature type="region of interest" description="Disordered" evidence="1">
    <location>
        <begin position="105"/>
        <end position="134"/>
    </location>
</feature>
<evidence type="ECO:0000313" key="4">
    <source>
        <dbReference type="Proteomes" id="UP000770785"/>
    </source>
</evidence>
<gene>
    <name evidence="3" type="ORF">GGR27_000135</name>
</gene>
<protein>
    <submittedName>
        <fullName evidence="3">Uncharacterized protein</fullName>
    </submittedName>
</protein>
<name>A0ABX0X621_9BACT</name>
<reference evidence="3 4" key="1">
    <citation type="submission" date="2020-03" db="EMBL/GenBank/DDBJ databases">
        <title>Genomic Encyclopedia of Type Strains, Phase IV (KMG-IV): sequencing the most valuable type-strain genomes for metagenomic binning, comparative biology and taxonomic classification.</title>
        <authorList>
            <person name="Goeker M."/>
        </authorList>
    </citation>
    <scope>NUCLEOTIDE SEQUENCE [LARGE SCALE GENOMIC DNA]</scope>
    <source>
        <strain evidence="3 4">DSM 105096</strain>
    </source>
</reference>
<evidence type="ECO:0000313" key="3">
    <source>
        <dbReference type="EMBL" id="NJC24654.1"/>
    </source>
</evidence>
<evidence type="ECO:0000256" key="1">
    <source>
        <dbReference type="SAM" id="MobiDB-lite"/>
    </source>
</evidence>
<dbReference type="RefSeq" id="WP_168035471.1">
    <property type="nucleotide sequence ID" value="NZ_JAATJH010000001.1"/>
</dbReference>
<accession>A0ABX0X621</accession>
<keyword evidence="2" id="KW-0472">Membrane</keyword>